<evidence type="ECO:0000313" key="6">
    <source>
        <dbReference type="EMBL" id="VYT07371.1"/>
    </source>
</evidence>
<dbReference type="InterPro" id="IPR029044">
    <property type="entry name" value="Nucleotide-diphossugar_trans"/>
</dbReference>
<feature type="domain" description="Glycosyltransferase 2-like" evidence="5">
    <location>
        <begin position="4"/>
        <end position="175"/>
    </location>
</feature>
<dbReference type="Pfam" id="PF00535">
    <property type="entry name" value="Glycos_transf_2"/>
    <property type="match status" value="1"/>
</dbReference>
<dbReference type="Gene3D" id="3.90.550.10">
    <property type="entry name" value="Spore Coat Polysaccharide Biosynthesis Protein SpsA, Chain A"/>
    <property type="match status" value="1"/>
</dbReference>
<comment type="similarity">
    <text evidence="1">Belongs to the glycosyltransferase 2 family.</text>
</comment>
<dbReference type="AlphaFoldDB" id="A0A6N2TTL2"/>
<feature type="transmembrane region" description="Helical" evidence="4">
    <location>
        <begin position="244"/>
        <end position="265"/>
    </location>
</feature>
<dbReference type="EC" id="2.4.1.-" evidence="6"/>
<evidence type="ECO:0000256" key="3">
    <source>
        <dbReference type="ARBA" id="ARBA00022679"/>
    </source>
</evidence>
<evidence type="ECO:0000259" key="5">
    <source>
        <dbReference type="Pfam" id="PF00535"/>
    </source>
</evidence>
<proteinExistence type="inferred from homology"/>
<keyword evidence="2 6" id="KW-0328">Glycosyltransferase</keyword>
<gene>
    <name evidence="6" type="ORF">BHLFYP23_00041</name>
</gene>
<organism evidence="6">
    <name type="scientific">Blautia hansenii</name>
    <name type="common">Ruminococcus hansenii</name>
    <dbReference type="NCBI Taxonomy" id="1322"/>
    <lineage>
        <taxon>Bacteria</taxon>
        <taxon>Bacillati</taxon>
        <taxon>Bacillota</taxon>
        <taxon>Clostridia</taxon>
        <taxon>Lachnospirales</taxon>
        <taxon>Lachnospiraceae</taxon>
        <taxon>Blautia</taxon>
    </lineage>
</organism>
<reference evidence="6" key="1">
    <citation type="submission" date="2019-11" db="EMBL/GenBank/DDBJ databases">
        <authorList>
            <person name="Feng L."/>
        </authorList>
    </citation>
    <scope>NUCLEOTIDE SEQUENCE</scope>
    <source>
        <strain evidence="6">BhanseniiLFYP23</strain>
    </source>
</reference>
<evidence type="ECO:0000256" key="1">
    <source>
        <dbReference type="ARBA" id="ARBA00006739"/>
    </source>
</evidence>
<dbReference type="RefSeq" id="WP_156342366.1">
    <property type="nucleotide sequence ID" value="NZ_CACRSY010000012.1"/>
</dbReference>
<dbReference type="PANTHER" id="PTHR43630:SF1">
    <property type="entry name" value="POLY-BETA-1,6-N-ACETYL-D-GLUCOSAMINE SYNTHASE"/>
    <property type="match status" value="1"/>
</dbReference>
<keyword evidence="4" id="KW-1133">Transmembrane helix</keyword>
<keyword evidence="3 6" id="KW-0808">Transferase</keyword>
<feature type="transmembrane region" description="Helical" evidence="4">
    <location>
        <begin position="302"/>
        <end position="322"/>
    </location>
</feature>
<name>A0A6N2TTL2_BLAHA</name>
<feature type="transmembrane region" description="Helical" evidence="4">
    <location>
        <begin position="272"/>
        <end position="290"/>
    </location>
</feature>
<dbReference type="InterPro" id="IPR001173">
    <property type="entry name" value="Glyco_trans_2-like"/>
</dbReference>
<accession>A0A6N2TTL2</accession>
<evidence type="ECO:0000256" key="2">
    <source>
        <dbReference type="ARBA" id="ARBA00022676"/>
    </source>
</evidence>
<dbReference type="PANTHER" id="PTHR43630">
    <property type="entry name" value="POLY-BETA-1,6-N-ACETYL-D-GLUCOSAMINE SYNTHASE"/>
    <property type="match status" value="1"/>
</dbReference>
<sequence>MIISVGVVAYNEQNTLPKLFECIKAQTYPHDKMEIVLVDSMSKDDTKSLMEKFKKENKDFCNIQVLDNPQKKLAGGWNVILKNYHGDAVVRIDAHAEIPEDFVEKNVKVLESGEYVSGGLRPNIIDESTPWKEALLLAEQSMFGSSIAPYRRSEKKTYVKSVFHGAYKREVFDKVGFFNEQLGRTEDNEINYRIREAGYKICYSPDIVSYQHTRNSLKAMLKQKYGNGYWVALTLKACPKCLSIYHFVPLCFVLGIIGTSILAAFGFPILAYLMWGLYWLVAVGMSFLSVKGEKKTWCQLALPFLFFLLHISYGIGSLVGMIKLPFWKYKR</sequence>
<evidence type="ECO:0000256" key="4">
    <source>
        <dbReference type="SAM" id="Phobius"/>
    </source>
</evidence>
<keyword evidence="4" id="KW-0812">Transmembrane</keyword>
<keyword evidence="4" id="KW-0472">Membrane</keyword>
<dbReference type="GO" id="GO:0016757">
    <property type="term" value="F:glycosyltransferase activity"/>
    <property type="evidence" value="ECO:0007669"/>
    <property type="project" value="UniProtKB-KW"/>
</dbReference>
<dbReference type="SUPFAM" id="SSF53448">
    <property type="entry name" value="Nucleotide-diphospho-sugar transferases"/>
    <property type="match status" value="1"/>
</dbReference>
<protein>
    <submittedName>
        <fullName evidence="6">Beta-monoglucosyldiacylglycerol synthase</fullName>
        <ecNumber evidence="6">2.4.1.-</ecNumber>
    </submittedName>
</protein>
<dbReference type="EMBL" id="CACRSY010000012">
    <property type="protein sequence ID" value="VYT07371.1"/>
    <property type="molecule type" value="Genomic_DNA"/>
</dbReference>
<dbReference type="CDD" id="cd02525">
    <property type="entry name" value="Succinoglycan_BP_ExoA"/>
    <property type="match status" value="1"/>
</dbReference>